<accession>A0A9Q6N925</accession>
<gene>
    <name evidence="1" type="ORF">DMX08_07835</name>
</gene>
<proteinExistence type="predicted"/>
<comment type="caution">
    <text evidence="1">The sequence shown here is derived from an EMBL/GenBank/DDBJ whole genome shotgun (WGS) entry which is preliminary data.</text>
</comment>
<evidence type="ECO:0000313" key="1">
    <source>
        <dbReference type="EMBL" id="PYC39922.1"/>
    </source>
</evidence>
<reference evidence="1 2" key="1">
    <citation type="submission" date="2018-06" db="EMBL/GenBank/DDBJ databases">
        <title>Pseudomonas diversity within urban Lake Michigan freshwaters.</title>
        <authorList>
            <person name="Batrich M."/>
            <person name="Hatzopoulos T."/>
            <person name="Putonti C."/>
        </authorList>
    </citation>
    <scope>NUCLEOTIDE SEQUENCE [LARGE SCALE GENOMIC DNA]</scope>
    <source>
        <strain evidence="1 2">MB-090624</strain>
    </source>
</reference>
<dbReference type="Proteomes" id="UP000248188">
    <property type="component" value="Unassembled WGS sequence"/>
</dbReference>
<protein>
    <submittedName>
        <fullName evidence="1">HEXXH motif domain-containing protein</fullName>
    </submittedName>
</protein>
<evidence type="ECO:0000313" key="2">
    <source>
        <dbReference type="Proteomes" id="UP000248188"/>
    </source>
</evidence>
<sequence length="386" mass="44105">MDSVNSQQPELSIDELFQGTTFLPDSEPERFLKLQEQVEKNRYTMFVALYAELSKLFAADSALNLFFKQALDIILSPPSVRAKLIAHPVFQIWNILTFRDVNYLLTGKTLDDAEVKARLLEFAQVLQRIEASQDAQVDEQYPPVYRFDVDPLITQVTPPSYDYPPDEQTRRQLERAGYSKAFFKDVMQLALLRIKHTWPACHEQWQVLVKAVCYLPDGSFRSCSASRYTGVILLSSRDNSILDMEESLVHEATHQLLYNIVEVAAVVEPHASKEALYSLPWSGQQRDLYGYFHAFYVYIALVKYLERVQARPAEEMRRAEQRMLFILRGLSKALADFETAPGFTAQGRELLGNLMQEVHRLERRHAGLLSRGEGASTVAAPLHLTA</sequence>
<dbReference type="RefSeq" id="WP_110595008.1">
    <property type="nucleotide sequence ID" value="NZ_JAINDD010000001.1"/>
</dbReference>
<dbReference type="EMBL" id="QJRN01000004">
    <property type="protein sequence ID" value="PYC39922.1"/>
    <property type="molecule type" value="Genomic_DNA"/>
</dbReference>
<dbReference type="InterPro" id="IPR026337">
    <property type="entry name" value="AKG_HExxH"/>
</dbReference>
<dbReference type="AlphaFoldDB" id="A0A9Q6N925"/>
<name>A0A9Q6N925_9PSED</name>
<dbReference type="NCBIfam" id="TIGR04267">
    <property type="entry name" value="mod_HExxH"/>
    <property type="match status" value="1"/>
</dbReference>
<organism evidence="1 2">
    <name type="scientific">Pseudomonas protegens</name>
    <dbReference type="NCBI Taxonomy" id="380021"/>
    <lineage>
        <taxon>Bacteria</taxon>
        <taxon>Pseudomonadati</taxon>
        <taxon>Pseudomonadota</taxon>
        <taxon>Gammaproteobacteria</taxon>
        <taxon>Pseudomonadales</taxon>
        <taxon>Pseudomonadaceae</taxon>
        <taxon>Pseudomonas</taxon>
    </lineage>
</organism>